<accession>A0A9N9JL71</accession>
<dbReference type="PROSITE" id="PS50011">
    <property type="entry name" value="PROTEIN_KINASE_DOM"/>
    <property type="match status" value="1"/>
</dbReference>
<comment type="caution">
    <text evidence="4">The sequence shown here is derived from an EMBL/GenBank/DDBJ whole genome shotgun (WGS) entry which is preliminary data.</text>
</comment>
<dbReference type="PANTHER" id="PTHR24418">
    <property type="entry name" value="TYROSINE-PROTEIN KINASE"/>
    <property type="match status" value="1"/>
</dbReference>
<dbReference type="SUPFAM" id="SSF56112">
    <property type="entry name" value="Protein kinase-like (PK-like)"/>
    <property type="match status" value="1"/>
</dbReference>
<dbReference type="InterPro" id="IPR001245">
    <property type="entry name" value="Ser-Thr/Tyr_kinase_cat_dom"/>
</dbReference>
<sequence length="99" mass="11468">ILKDQKYLYDKKSDVYSTGVVLWEISSDGRAPFNQVDSLNQVLRIIQGSREEPVTGTPTQYINLYSKCWDDEPNNRPLMMQIVQQLNSLELDPKYNSIN</sequence>
<organism evidence="4 5">
    <name type="scientific">Racocetra fulgida</name>
    <dbReference type="NCBI Taxonomy" id="60492"/>
    <lineage>
        <taxon>Eukaryota</taxon>
        <taxon>Fungi</taxon>
        <taxon>Fungi incertae sedis</taxon>
        <taxon>Mucoromycota</taxon>
        <taxon>Glomeromycotina</taxon>
        <taxon>Glomeromycetes</taxon>
        <taxon>Diversisporales</taxon>
        <taxon>Gigasporaceae</taxon>
        <taxon>Racocetra</taxon>
    </lineage>
</organism>
<evidence type="ECO:0000313" key="4">
    <source>
        <dbReference type="EMBL" id="CAG8784696.1"/>
    </source>
</evidence>
<keyword evidence="5" id="KW-1185">Reference proteome</keyword>
<gene>
    <name evidence="4" type="ORF">RFULGI_LOCUS16132</name>
</gene>
<dbReference type="Gene3D" id="1.10.510.10">
    <property type="entry name" value="Transferase(Phosphotransferase) domain 1"/>
    <property type="match status" value="1"/>
</dbReference>
<dbReference type="InterPro" id="IPR050198">
    <property type="entry name" value="Non-receptor_tyrosine_kinases"/>
</dbReference>
<name>A0A9N9JL71_9GLOM</name>
<keyword evidence="2" id="KW-0067">ATP-binding</keyword>
<evidence type="ECO:0000259" key="3">
    <source>
        <dbReference type="PROSITE" id="PS50011"/>
    </source>
</evidence>
<protein>
    <submittedName>
        <fullName evidence="4">4035_t:CDS:1</fullName>
    </submittedName>
</protein>
<dbReference type="AlphaFoldDB" id="A0A9N9JL71"/>
<dbReference type="GO" id="GO:0004672">
    <property type="term" value="F:protein kinase activity"/>
    <property type="evidence" value="ECO:0007669"/>
    <property type="project" value="InterPro"/>
</dbReference>
<dbReference type="InterPro" id="IPR000719">
    <property type="entry name" value="Prot_kinase_dom"/>
</dbReference>
<dbReference type="InterPro" id="IPR011009">
    <property type="entry name" value="Kinase-like_dom_sf"/>
</dbReference>
<dbReference type="EMBL" id="CAJVPZ010055587">
    <property type="protein sequence ID" value="CAG8784696.1"/>
    <property type="molecule type" value="Genomic_DNA"/>
</dbReference>
<proteinExistence type="predicted"/>
<evidence type="ECO:0000313" key="5">
    <source>
        <dbReference type="Proteomes" id="UP000789396"/>
    </source>
</evidence>
<feature type="non-terminal residue" evidence="4">
    <location>
        <position position="1"/>
    </location>
</feature>
<dbReference type="GO" id="GO:0005524">
    <property type="term" value="F:ATP binding"/>
    <property type="evidence" value="ECO:0007669"/>
    <property type="project" value="UniProtKB-KW"/>
</dbReference>
<dbReference type="Pfam" id="PF07714">
    <property type="entry name" value="PK_Tyr_Ser-Thr"/>
    <property type="match status" value="1"/>
</dbReference>
<dbReference type="OrthoDB" id="2353542at2759"/>
<feature type="domain" description="Protein kinase" evidence="3">
    <location>
        <begin position="1"/>
        <end position="95"/>
    </location>
</feature>
<keyword evidence="1" id="KW-0547">Nucleotide-binding</keyword>
<evidence type="ECO:0000256" key="1">
    <source>
        <dbReference type="ARBA" id="ARBA00022741"/>
    </source>
</evidence>
<dbReference type="Proteomes" id="UP000789396">
    <property type="component" value="Unassembled WGS sequence"/>
</dbReference>
<reference evidence="4" key="1">
    <citation type="submission" date="2021-06" db="EMBL/GenBank/DDBJ databases">
        <authorList>
            <person name="Kallberg Y."/>
            <person name="Tangrot J."/>
            <person name="Rosling A."/>
        </authorList>
    </citation>
    <scope>NUCLEOTIDE SEQUENCE</scope>
    <source>
        <strain evidence="4">IN212</strain>
    </source>
</reference>
<evidence type="ECO:0000256" key="2">
    <source>
        <dbReference type="ARBA" id="ARBA00022840"/>
    </source>
</evidence>